<feature type="transmembrane region" description="Helical" evidence="2">
    <location>
        <begin position="172"/>
        <end position="190"/>
    </location>
</feature>
<dbReference type="SUPFAM" id="SSF103473">
    <property type="entry name" value="MFS general substrate transporter"/>
    <property type="match status" value="1"/>
</dbReference>
<keyword evidence="5" id="KW-1185">Reference proteome</keyword>
<evidence type="ECO:0000313" key="5">
    <source>
        <dbReference type="Proteomes" id="UP001570511"/>
    </source>
</evidence>
<feature type="transmembrane region" description="Helical" evidence="2">
    <location>
        <begin position="129"/>
        <end position="151"/>
    </location>
</feature>
<sequence>MSGERDRDGPSDGEGADRSAEAPGASDPTAGDDRPRGADGWLYGWALGYAAVGAASLLVPLYAIELGAGALVVSLIAATAAFAGVPGAILWGRLVTRTRRRRPFILVALGLTAVVFLLLPFLASPWSVLVVNAALWFVIAAAAPVLNIIVVEGFRTDQWTRRFGLLNHYQGYGWLAGLVAGGAWSSVAGPQLGLASLPAMRLFFVVSAVATVGGFLLVVARYPEASTISEQRFRRLARRLRLNGGTSVRSARGVPFGPVRIYWALRDIGGGNVLTRLRSRFSGTLLRYLLGATIFFAGFSAFFGPLPAYLVDAGYATDEVFALFIVNSAASAAVYARAGALATTRDPLGLQVGALGFRVVAFPIVAVAGAAVAPPFGLLVVGALFLAIGASWAFIAVTATALVSRLAPESARAEALGLYTAIGSFGGGLGSVLGGAVAEGVGYLVAFLAAGGLVVVAIGLVRSGAPSESAAAEA</sequence>
<evidence type="ECO:0000313" key="4">
    <source>
        <dbReference type="EMBL" id="MFA1610764.1"/>
    </source>
</evidence>
<feature type="transmembrane region" description="Helical" evidence="2">
    <location>
        <begin position="320"/>
        <end position="340"/>
    </location>
</feature>
<feature type="domain" description="Major facilitator superfamily (MFS) profile" evidence="3">
    <location>
        <begin position="284"/>
        <end position="474"/>
    </location>
</feature>
<keyword evidence="2" id="KW-0472">Membrane</keyword>
<protein>
    <submittedName>
        <fullName evidence="4">MFS transporter</fullName>
    </submittedName>
</protein>
<dbReference type="RefSeq" id="WP_372388524.1">
    <property type="nucleotide sequence ID" value="NZ_JBGNYA010000001.1"/>
</dbReference>
<dbReference type="PROSITE" id="PS50850">
    <property type="entry name" value="MFS"/>
    <property type="match status" value="1"/>
</dbReference>
<dbReference type="PANTHER" id="PTHR23518">
    <property type="entry name" value="C-METHYLTRANSFERASE"/>
    <property type="match status" value="1"/>
</dbReference>
<accession>A0ABD5MAT1</accession>
<keyword evidence="2" id="KW-0812">Transmembrane</keyword>
<gene>
    <name evidence="4" type="ORF">OS889_07055</name>
</gene>
<feature type="transmembrane region" description="Helical" evidence="2">
    <location>
        <begin position="70"/>
        <end position="92"/>
    </location>
</feature>
<organism evidence="4 5">
    <name type="scientific">Halobellus rubicundus</name>
    <dbReference type="NCBI Taxonomy" id="2996466"/>
    <lineage>
        <taxon>Archaea</taxon>
        <taxon>Methanobacteriati</taxon>
        <taxon>Methanobacteriota</taxon>
        <taxon>Stenosarchaea group</taxon>
        <taxon>Halobacteria</taxon>
        <taxon>Halobacteriales</taxon>
        <taxon>Haloferacaceae</taxon>
        <taxon>Halobellus</taxon>
    </lineage>
</organism>
<feature type="transmembrane region" description="Helical" evidence="2">
    <location>
        <begin position="285"/>
        <end position="308"/>
    </location>
</feature>
<dbReference type="Pfam" id="PF07690">
    <property type="entry name" value="MFS_1"/>
    <property type="match status" value="1"/>
</dbReference>
<feature type="transmembrane region" description="Helical" evidence="2">
    <location>
        <begin position="379"/>
        <end position="404"/>
    </location>
</feature>
<evidence type="ECO:0000259" key="3">
    <source>
        <dbReference type="PROSITE" id="PS50850"/>
    </source>
</evidence>
<dbReference type="InterPro" id="IPR020846">
    <property type="entry name" value="MFS_dom"/>
</dbReference>
<feature type="transmembrane region" description="Helical" evidence="2">
    <location>
        <begin position="202"/>
        <end position="222"/>
    </location>
</feature>
<keyword evidence="2" id="KW-1133">Transmembrane helix</keyword>
<dbReference type="Proteomes" id="UP001570511">
    <property type="component" value="Unassembled WGS sequence"/>
</dbReference>
<feature type="compositionally biased region" description="Basic and acidic residues" evidence="1">
    <location>
        <begin position="1"/>
        <end position="20"/>
    </location>
</feature>
<feature type="transmembrane region" description="Helical" evidence="2">
    <location>
        <begin position="42"/>
        <end position="64"/>
    </location>
</feature>
<dbReference type="Gene3D" id="1.20.1250.20">
    <property type="entry name" value="MFS general substrate transporter like domains"/>
    <property type="match status" value="1"/>
</dbReference>
<dbReference type="AlphaFoldDB" id="A0ABD5MAT1"/>
<feature type="transmembrane region" description="Helical" evidence="2">
    <location>
        <begin position="104"/>
        <end position="123"/>
    </location>
</feature>
<evidence type="ECO:0000256" key="2">
    <source>
        <dbReference type="SAM" id="Phobius"/>
    </source>
</evidence>
<dbReference type="PANTHER" id="PTHR23518:SF2">
    <property type="entry name" value="MAJOR FACILITATOR SUPERFAMILY TRANSPORTER"/>
    <property type="match status" value="1"/>
</dbReference>
<reference evidence="4 5" key="1">
    <citation type="submission" date="2024-08" db="EMBL/GenBank/DDBJ databases">
        <title>Halobellus sp. MBLA0158 whole genome sequence.</title>
        <authorList>
            <person name="Hwang C.Y."/>
            <person name="Cho E.-S."/>
            <person name="Seo M.-J."/>
        </authorList>
    </citation>
    <scope>NUCLEOTIDE SEQUENCE [LARGE SCALE GENOMIC DNA]</scope>
    <source>
        <strain evidence="4 5">MBLA0158</strain>
    </source>
</reference>
<dbReference type="InterPro" id="IPR011701">
    <property type="entry name" value="MFS"/>
</dbReference>
<comment type="caution">
    <text evidence="4">The sequence shown here is derived from an EMBL/GenBank/DDBJ whole genome shotgun (WGS) entry which is preliminary data.</text>
</comment>
<feature type="transmembrane region" description="Helical" evidence="2">
    <location>
        <begin position="416"/>
        <end position="437"/>
    </location>
</feature>
<evidence type="ECO:0000256" key="1">
    <source>
        <dbReference type="SAM" id="MobiDB-lite"/>
    </source>
</evidence>
<feature type="region of interest" description="Disordered" evidence="1">
    <location>
        <begin position="1"/>
        <end position="34"/>
    </location>
</feature>
<name>A0ABD5MAT1_9EURY</name>
<feature type="transmembrane region" description="Helical" evidence="2">
    <location>
        <begin position="352"/>
        <end position="373"/>
    </location>
</feature>
<feature type="transmembrane region" description="Helical" evidence="2">
    <location>
        <begin position="443"/>
        <end position="461"/>
    </location>
</feature>
<dbReference type="EMBL" id="JBGNYA010000001">
    <property type="protein sequence ID" value="MFA1610764.1"/>
    <property type="molecule type" value="Genomic_DNA"/>
</dbReference>
<proteinExistence type="predicted"/>
<dbReference type="InterPro" id="IPR036259">
    <property type="entry name" value="MFS_trans_sf"/>
</dbReference>